<comment type="caution">
    <text evidence="3">The sequence shown here is derived from an EMBL/GenBank/DDBJ whole genome shotgun (WGS) entry which is preliminary data.</text>
</comment>
<feature type="compositionally biased region" description="Polar residues" evidence="1">
    <location>
        <begin position="104"/>
        <end position="115"/>
    </location>
</feature>
<dbReference type="RefSeq" id="WP_125999086.1">
    <property type="nucleotide sequence ID" value="NZ_QRAL01000020.1"/>
</dbReference>
<dbReference type="Pfam" id="PF19419">
    <property type="entry name" value="DUF5983"/>
    <property type="match status" value="1"/>
</dbReference>
<proteinExistence type="predicted"/>
<organism evidence="3 4">
    <name type="scientific">Sphingobium yanoikuyae</name>
    <name type="common">Sphingomonas yanoikuyae</name>
    <dbReference type="NCBI Taxonomy" id="13690"/>
    <lineage>
        <taxon>Bacteria</taxon>
        <taxon>Pseudomonadati</taxon>
        <taxon>Pseudomonadota</taxon>
        <taxon>Alphaproteobacteria</taxon>
        <taxon>Sphingomonadales</taxon>
        <taxon>Sphingomonadaceae</taxon>
        <taxon>Sphingobium</taxon>
    </lineage>
</organism>
<evidence type="ECO:0000256" key="1">
    <source>
        <dbReference type="SAM" id="MobiDB-lite"/>
    </source>
</evidence>
<evidence type="ECO:0000313" key="4">
    <source>
        <dbReference type="Proteomes" id="UP000287401"/>
    </source>
</evidence>
<feature type="domain" description="DUF5983" evidence="2">
    <location>
        <begin position="271"/>
        <end position="360"/>
    </location>
</feature>
<dbReference type="AlphaFoldDB" id="A0A430BRL3"/>
<dbReference type="EMBL" id="QRAL01000020">
    <property type="protein sequence ID" value="RSU55280.1"/>
    <property type="molecule type" value="Genomic_DNA"/>
</dbReference>
<evidence type="ECO:0000313" key="3">
    <source>
        <dbReference type="EMBL" id="RSU55280.1"/>
    </source>
</evidence>
<dbReference type="Proteomes" id="UP000287401">
    <property type="component" value="Unassembled WGS sequence"/>
</dbReference>
<accession>A0A430BRL3</accession>
<protein>
    <recommendedName>
        <fullName evidence="2">DUF5983 domain-containing protein</fullName>
    </recommendedName>
</protein>
<gene>
    <name evidence="3" type="ORF">DAH51_17165</name>
</gene>
<feature type="region of interest" description="Disordered" evidence="1">
    <location>
        <begin position="101"/>
        <end position="129"/>
    </location>
</feature>
<dbReference type="InterPro" id="IPR046025">
    <property type="entry name" value="DUF5983"/>
</dbReference>
<reference evidence="3 4" key="1">
    <citation type="submission" date="2018-07" db="EMBL/GenBank/DDBJ databases">
        <title>Genomic and Epidemiologic Investigation of an Indolent Hospital Outbreak.</title>
        <authorList>
            <person name="Johnson R.C."/>
            <person name="Deming C."/>
            <person name="Conlan S."/>
            <person name="Zellmer C.J."/>
            <person name="Michelin A.V."/>
            <person name="Lee-Lin S."/>
            <person name="Thomas P.J."/>
            <person name="Park M."/>
            <person name="Weingarten R.A."/>
            <person name="Less J."/>
            <person name="Dekker J.P."/>
            <person name="Frank K.M."/>
            <person name="Musser K.A."/>
            <person name="Mcquiston J.R."/>
            <person name="Henderson D.K."/>
            <person name="Lau A.F."/>
            <person name="Palmore T.N."/>
            <person name="Segre J.A."/>
        </authorList>
    </citation>
    <scope>NUCLEOTIDE SEQUENCE [LARGE SCALE GENOMIC DNA]</scope>
    <source>
        <strain evidence="3 4">SK-NIH.Env6_1116</strain>
    </source>
</reference>
<sequence>MTSHASFRLEIAACLWETVLNFRDRPPTDPDALQRALAIHRAFDRIGADALRPIVLSWTPKIERAWQDVDDDCPFGHDWAYIGRWMVENVDWTHPHHPVLHSDMTGQDAEQTSPTAIGEEASSGPTDTVSRQEHLALLARARSAIEYPDDLANQARTQLIAEIRGAEDRIERSPLPWPVHLHAAAIEHRYGTNIHAAIDEATLDAEIATWCREWWKEAGDERDPATLDDETVIAVYFDGHPSDGCAKDQLQVVPPGLKATSTSEPVEMGRYCVLSTAHLTVQTAGLLDGWASWPPTERPIDIAASVYGWFVPTRSLEEACQAQLPADLLRLMAFGRSRGFQFLLLDCDGDRSDDLPVHDW</sequence>
<name>A0A430BRL3_SPHYA</name>
<evidence type="ECO:0000259" key="2">
    <source>
        <dbReference type="Pfam" id="PF19419"/>
    </source>
</evidence>